<gene>
    <name evidence="2" type="ORF">PV399_44175</name>
    <name evidence="3" type="ORF">PV666_45950</name>
</gene>
<reference evidence="2 4" key="1">
    <citation type="journal article" date="2023" name="Microb. Genom.">
        <title>Mesoterricola silvestris gen. nov., sp. nov., Mesoterricola sediminis sp. nov., Geothrix oryzae sp. nov., Geothrix edaphica sp. nov., Geothrix rubra sp. nov., and Geothrix limicola sp. nov., six novel members of Acidobacteriota isolated from soils.</title>
        <authorList>
            <person name="Weisberg A.J."/>
            <person name="Pearce E."/>
            <person name="Kramer C.G."/>
            <person name="Chang J.H."/>
            <person name="Clarke C.R."/>
        </authorList>
    </citation>
    <scope>NUCLEOTIDE SEQUENCE</scope>
    <source>
        <strain evidence="3 4">NB05-1H</strain>
        <strain evidence="2">NRRL_B-16521</strain>
    </source>
</reference>
<dbReference type="GeneID" id="69813468"/>
<dbReference type="EMBL" id="JARAWC010000064">
    <property type="protein sequence ID" value="MDX2966653.1"/>
    <property type="molecule type" value="Genomic_DNA"/>
</dbReference>
<accession>A0AAP6BL97</accession>
<name>A0AAP6BL97_9ACTN</name>
<sequence length="102" mass="11065">MSRRLLPVLGSHRGNGNPELPGPRAEARLPADNEQRWSSLPGHPPPDFDDLRHSRAQHPTRPDRDGHRGIGARDGVLHPRRAAGALAGWPSHTTGVPTEFAA</sequence>
<feature type="compositionally biased region" description="Basic and acidic residues" evidence="1">
    <location>
        <begin position="25"/>
        <end position="35"/>
    </location>
</feature>
<dbReference type="EMBL" id="JARAWP010000043">
    <property type="protein sequence ID" value="MDX3025163.1"/>
    <property type="molecule type" value="Genomic_DNA"/>
</dbReference>
<dbReference type="RefSeq" id="WP_178865683.1">
    <property type="nucleotide sequence ID" value="NZ_BCMK01000014.1"/>
</dbReference>
<dbReference type="Proteomes" id="UP001272987">
    <property type="component" value="Unassembled WGS sequence"/>
</dbReference>
<organism evidence="2 5">
    <name type="scientific">Streptomyces acidiscabies</name>
    <dbReference type="NCBI Taxonomy" id="42234"/>
    <lineage>
        <taxon>Bacteria</taxon>
        <taxon>Bacillati</taxon>
        <taxon>Actinomycetota</taxon>
        <taxon>Actinomycetes</taxon>
        <taxon>Kitasatosporales</taxon>
        <taxon>Streptomycetaceae</taxon>
        <taxon>Streptomyces</taxon>
    </lineage>
</organism>
<comment type="caution">
    <text evidence="2">The sequence shown here is derived from an EMBL/GenBank/DDBJ whole genome shotgun (WGS) entry which is preliminary data.</text>
</comment>
<dbReference type="Proteomes" id="UP001282288">
    <property type="component" value="Unassembled WGS sequence"/>
</dbReference>
<evidence type="ECO:0000256" key="1">
    <source>
        <dbReference type="SAM" id="MobiDB-lite"/>
    </source>
</evidence>
<evidence type="ECO:0000313" key="3">
    <source>
        <dbReference type="EMBL" id="MDX3025163.1"/>
    </source>
</evidence>
<evidence type="ECO:0000313" key="4">
    <source>
        <dbReference type="Proteomes" id="UP001272987"/>
    </source>
</evidence>
<evidence type="ECO:0000313" key="5">
    <source>
        <dbReference type="Proteomes" id="UP001282288"/>
    </source>
</evidence>
<feature type="region of interest" description="Disordered" evidence="1">
    <location>
        <begin position="1"/>
        <end position="74"/>
    </location>
</feature>
<proteinExistence type="predicted"/>
<evidence type="ECO:0000313" key="2">
    <source>
        <dbReference type="EMBL" id="MDX2966653.1"/>
    </source>
</evidence>
<protein>
    <submittedName>
        <fullName evidence="2">Uncharacterized protein</fullName>
    </submittedName>
</protein>
<keyword evidence="4" id="KW-1185">Reference proteome</keyword>
<dbReference type="AlphaFoldDB" id="A0AAP6BL97"/>